<dbReference type="Gene3D" id="1.10.150.850">
    <property type="entry name" value="Spt6, helix-hairpin-helix domain"/>
    <property type="match status" value="1"/>
</dbReference>
<dbReference type="Proteomes" id="UP001190700">
    <property type="component" value="Unassembled WGS sequence"/>
</dbReference>
<evidence type="ECO:0000256" key="2">
    <source>
        <dbReference type="ARBA" id="ARBA00009253"/>
    </source>
</evidence>
<gene>
    <name evidence="11" type="ORF">CYMTET_48612</name>
</gene>
<evidence type="ECO:0000259" key="8">
    <source>
        <dbReference type="Pfam" id="PF14639"/>
    </source>
</evidence>
<feature type="domain" description="Transcription elongation factor Spt6 YqgF" evidence="8">
    <location>
        <begin position="6"/>
        <end position="157"/>
    </location>
</feature>
<feature type="domain" description="Spt6-like S1/OB" evidence="10">
    <location>
        <begin position="370"/>
        <end position="441"/>
    </location>
</feature>
<proteinExistence type="inferred from homology"/>
<dbReference type="Gene3D" id="3.30.420.140">
    <property type="entry name" value="YqgF/RNase H-like domain"/>
    <property type="match status" value="1"/>
</dbReference>
<dbReference type="Pfam" id="PF21710">
    <property type="entry name" value="Spt6_S1"/>
    <property type="match status" value="1"/>
</dbReference>
<evidence type="ECO:0000313" key="11">
    <source>
        <dbReference type="EMBL" id="KAK3241642.1"/>
    </source>
</evidence>
<organism evidence="11 12">
    <name type="scientific">Cymbomonas tetramitiformis</name>
    <dbReference type="NCBI Taxonomy" id="36881"/>
    <lineage>
        <taxon>Eukaryota</taxon>
        <taxon>Viridiplantae</taxon>
        <taxon>Chlorophyta</taxon>
        <taxon>Pyramimonadophyceae</taxon>
        <taxon>Pyramimonadales</taxon>
        <taxon>Pyramimonadaceae</taxon>
        <taxon>Cymbomonas</taxon>
    </lineage>
</organism>
<dbReference type="InterPro" id="IPR036860">
    <property type="entry name" value="SH2_dom_sf"/>
</dbReference>
<name>A0AAE0EVK8_9CHLO</name>
<dbReference type="PANTHER" id="PTHR10145:SF6">
    <property type="entry name" value="TRANSCRIPTION ELONGATION FACTOR SPT6"/>
    <property type="match status" value="1"/>
</dbReference>
<dbReference type="InterPro" id="IPR035019">
    <property type="entry name" value="Spt6_SH2_N"/>
</dbReference>
<dbReference type="EMBL" id="LGRX02033349">
    <property type="protein sequence ID" value="KAK3241642.1"/>
    <property type="molecule type" value="Genomic_DNA"/>
</dbReference>
<protein>
    <recommendedName>
        <fullName evidence="13">SH2 domain-containing protein</fullName>
    </recommendedName>
</protein>
<dbReference type="PANTHER" id="PTHR10145">
    <property type="entry name" value="TRANSCRIPTION ELONGATION FACTOR SPT6"/>
    <property type="match status" value="1"/>
</dbReference>
<sequence>MMTCCFGGTENDADPTTFVVVNAQGDMVDLLGCKNICVATRSDVSKERLAKDVERLKALMGDHSPHVCVLAADSLQCQNLKSRIAEAIFDLMEHNPRAIPEGLDDIKTVFADPSVAALWAVSKVAREEMKEQSDIVRRAVGLARYMQDPLTMVATLCHSQEILSLSLHPLQDMLSKVEHMAAVERSVVTAVNQVGIDINQAFVHQWKLATLPFVSGLGPRKARALVFKLQSRGEGGCESRELLAEDLPPNVYANCVAMLKVLPNGHLGWEEYNPLDGTRVHIESYSFPYQMACDALEITDQSEEAKRLAVERAMEEWHHVDELDLEVYAQELHRRGEGLKLHTLQDIKMELRRPFEDVRREPEELDEKRLFRLLTGETDETLKEGKILNVQVIQSNSQRVMCRLESGLKGVILKEDYSDRGRDADFRINLTRDEVITARVLKNGIDIQSSDRRDDGGYNSRGEYTIHLGCASQNFKETARCYWEKEYCVDPYYDPDPLEERAAQDRQKQQKKAPFIKRNIKHPVFKNVEVSECTRMLEDASKPVGSVIIRPSSLGPSTLSLTFKMFSGVYWHIYIKEGGKSNKNSAENLRLGSPLTIGSEEFEDLDHILAAFVEPMAGYLQSVVKHRKFKQGTRQEVDAILVKERKANPKQFPYSLSVCYEPIGFFQLTYICSSKPSHELISFDHKGFTYRMQTFPTIDRLLDDFKKRAMRNERPPPTQPPAQRAARTPGTAPRNPMGRSPGGGDARYSSLSTRGGSTVSTVRLLSHMATQMRGTTRVSAQACRRGCRRPMAPPQDLICAPLGISPPPGISGETALSRASLPRGITPEWPPLAAVRMAGDRVKRRVSGVAEAAGKREMVPAVLVLEAVVVAAAGAVKGDGARQEKVAAAVAADRGVGAMVRPQEGVAAGAEATRSDSASAFLQMRCFAML</sequence>
<feature type="domain" description="Transcription elongation factor Spt6 helix-hairpin-helix motif" evidence="7">
    <location>
        <begin position="161"/>
        <end position="261"/>
    </location>
</feature>
<dbReference type="GO" id="GO:0140673">
    <property type="term" value="P:transcription elongation-coupled chromatin remodeling"/>
    <property type="evidence" value="ECO:0007669"/>
    <property type="project" value="InterPro"/>
</dbReference>
<dbReference type="InterPro" id="IPR042066">
    <property type="entry name" value="Spt6_death-like"/>
</dbReference>
<evidence type="ECO:0000259" key="9">
    <source>
        <dbReference type="Pfam" id="PF17674"/>
    </source>
</evidence>
<accession>A0AAE0EVK8</accession>
<evidence type="ECO:0000256" key="5">
    <source>
        <dbReference type="SAM" id="MobiDB-lite"/>
    </source>
</evidence>
<comment type="similarity">
    <text evidence="2">Belongs to the SPT6 family.</text>
</comment>
<dbReference type="Gene3D" id="3.30.505.10">
    <property type="entry name" value="SH2 domain"/>
    <property type="match status" value="2"/>
</dbReference>
<feature type="domain" description="HHH" evidence="9">
    <location>
        <begin position="273"/>
        <end position="359"/>
    </location>
</feature>
<dbReference type="InterPro" id="IPR032706">
    <property type="entry name" value="Spt6_HHH"/>
</dbReference>
<dbReference type="Pfam" id="PF14635">
    <property type="entry name" value="HHH_7"/>
    <property type="match status" value="1"/>
</dbReference>
<dbReference type="InterPro" id="IPR012337">
    <property type="entry name" value="RNaseH-like_sf"/>
</dbReference>
<dbReference type="GO" id="GO:0034728">
    <property type="term" value="P:nucleosome organization"/>
    <property type="evidence" value="ECO:0007669"/>
    <property type="project" value="TreeGrafter"/>
</dbReference>
<dbReference type="GO" id="GO:0008023">
    <property type="term" value="C:transcription elongation factor complex"/>
    <property type="evidence" value="ECO:0007669"/>
    <property type="project" value="TreeGrafter"/>
</dbReference>
<dbReference type="InterPro" id="IPR035420">
    <property type="entry name" value="Spt6_SH2"/>
</dbReference>
<dbReference type="FunFam" id="1.10.10.2740:FF:000002">
    <property type="entry name" value="Transcription elongation factor Spt6"/>
    <property type="match status" value="1"/>
</dbReference>
<dbReference type="SUPFAM" id="SSF53098">
    <property type="entry name" value="Ribonuclease H-like"/>
    <property type="match status" value="1"/>
</dbReference>
<evidence type="ECO:0000256" key="4">
    <source>
        <dbReference type="ARBA" id="ARBA00023242"/>
    </source>
</evidence>
<evidence type="ECO:0000256" key="3">
    <source>
        <dbReference type="ARBA" id="ARBA00023163"/>
    </source>
</evidence>
<evidence type="ECO:0000259" key="7">
    <source>
        <dbReference type="Pfam" id="PF14635"/>
    </source>
</evidence>
<dbReference type="InterPro" id="IPR012340">
    <property type="entry name" value="NA-bd_OB-fold"/>
</dbReference>
<keyword evidence="4" id="KW-0539">Nucleus</keyword>
<evidence type="ECO:0000259" key="10">
    <source>
        <dbReference type="Pfam" id="PF21710"/>
    </source>
</evidence>
<dbReference type="InterPro" id="IPR017072">
    <property type="entry name" value="TF_Spt6"/>
</dbReference>
<evidence type="ECO:0008006" key="13">
    <source>
        <dbReference type="Google" id="ProtNLM"/>
    </source>
</evidence>
<dbReference type="InterPro" id="IPR010994">
    <property type="entry name" value="RuvA_2-like"/>
</dbReference>
<keyword evidence="12" id="KW-1185">Reference proteome</keyword>
<dbReference type="InterPro" id="IPR041692">
    <property type="entry name" value="HHH_9"/>
</dbReference>
<feature type="region of interest" description="Disordered" evidence="5">
    <location>
        <begin position="710"/>
        <end position="755"/>
    </location>
</feature>
<evidence type="ECO:0000259" key="6">
    <source>
        <dbReference type="Pfam" id="PF14633"/>
    </source>
</evidence>
<dbReference type="Pfam" id="PF14633">
    <property type="entry name" value="SH2_2"/>
    <property type="match status" value="1"/>
</dbReference>
<dbReference type="Gene3D" id="2.40.50.140">
    <property type="entry name" value="Nucleic acid-binding proteins"/>
    <property type="match status" value="1"/>
</dbReference>
<feature type="compositionally biased region" description="Low complexity" evidence="5">
    <location>
        <begin position="721"/>
        <end position="734"/>
    </location>
</feature>
<dbReference type="SUPFAM" id="SSF47781">
    <property type="entry name" value="RuvA domain 2-like"/>
    <property type="match status" value="2"/>
</dbReference>
<dbReference type="Pfam" id="PF17674">
    <property type="entry name" value="HHH_9"/>
    <property type="match status" value="1"/>
</dbReference>
<keyword evidence="3" id="KW-0804">Transcription</keyword>
<comment type="caution">
    <text evidence="11">The sequence shown here is derived from an EMBL/GenBank/DDBJ whole genome shotgun (WGS) entry which is preliminary data.</text>
</comment>
<dbReference type="Pfam" id="PF14639">
    <property type="entry name" value="YqgF"/>
    <property type="match status" value="1"/>
</dbReference>
<dbReference type="CDD" id="cd09918">
    <property type="entry name" value="SH2_Nterm_SPT6_like"/>
    <property type="match status" value="1"/>
</dbReference>
<evidence type="ECO:0000313" key="12">
    <source>
        <dbReference type="Proteomes" id="UP001190700"/>
    </source>
</evidence>
<dbReference type="InterPro" id="IPR028231">
    <property type="entry name" value="Spt6_YqgF"/>
</dbReference>
<dbReference type="AlphaFoldDB" id="A0AAE0EVK8"/>
<dbReference type="Gene3D" id="1.10.10.2740">
    <property type="entry name" value="Spt6, Death-like domain"/>
    <property type="match status" value="1"/>
</dbReference>
<dbReference type="InterPro" id="IPR049540">
    <property type="entry name" value="Spt6-like_S1"/>
</dbReference>
<dbReference type="InterPro" id="IPR037027">
    <property type="entry name" value="YqgF/RNaseH-like_dom_sf"/>
</dbReference>
<dbReference type="InterPro" id="IPR035018">
    <property type="entry name" value="Spt6_SH2_C"/>
</dbReference>
<evidence type="ECO:0000256" key="1">
    <source>
        <dbReference type="ARBA" id="ARBA00004123"/>
    </source>
</evidence>
<comment type="subcellular location">
    <subcellularLocation>
        <location evidence="1">Nucleus</location>
    </subcellularLocation>
</comment>
<feature type="domain" description="Spt6 SH2" evidence="6">
    <location>
        <begin position="499"/>
        <end position="707"/>
    </location>
</feature>
<reference evidence="11 12" key="1">
    <citation type="journal article" date="2015" name="Genome Biol. Evol.">
        <title>Comparative Genomics of a Bacterivorous Green Alga Reveals Evolutionary Causalities and Consequences of Phago-Mixotrophic Mode of Nutrition.</title>
        <authorList>
            <person name="Burns J.A."/>
            <person name="Paasch A."/>
            <person name="Narechania A."/>
            <person name="Kim E."/>
        </authorList>
    </citation>
    <scope>NUCLEOTIDE SEQUENCE [LARGE SCALE GENOMIC DNA]</scope>
    <source>
        <strain evidence="11 12">PLY_AMNH</strain>
    </source>
</reference>
<dbReference type="GO" id="GO:0031491">
    <property type="term" value="F:nucleosome binding"/>
    <property type="evidence" value="ECO:0007669"/>
    <property type="project" value="TreeGrafter"/>
</dbReference>
<dbReference type="GO" id="GO:0042393">
    <property type="term" value="F:histone binding"/>
    <property type="evidence" value="ECO:0007669"/>
    <property type="project" value="TreeGrafter"/>
</dbReference>
<dbReference type="CDD" id="cd09928">
    <property type="entry name" value="SH2_Cterm_SPT6_like"/>
    <property type="match status" value="1"/>
</dbReference>